<organism evidence="1 2">
    <name type="scientific">Chryseobacterium defluvii</name>
    <dbReference type="NCBI Taxonomy" id="160396"/>
    <lineage>
        <taxon>Bacteria</taxon>
        <taxon>Pseudomonadati</taxon>
        <taxon>Bacteroidota</taxon>
        <taxon>Flavobacteriia</taxon>
        <taxon>Flavobacteriales</taxon>
        <taxon>Weeksellaceae</taxon>
        <taxon>Chryseobacterium group</taxon>
        <taxon>Chryseobacterium</taxon>
    </lineage>
</organism>
<reference evidence="1 2" key="1">
    <citation type="submission" date="2018-10" db="EMBL/GenBank/DDBJ databases">
        <title>Genomic Encyclopedia of Archaeal and Bacterial Type Strains, Phase II (KMG-II): from individual species to whole genera.</title>
        <authorList>
            <person name="Goeker M."/>
        </authorList>
    </citation>
    <scope>NUCLEOTIDE SEQUENCE [LARGE SCALE GENOMIC DNA]</scope>
    <source>
        <strain evidence="1 2">DSM 14219</strain>
    </source>
</reference>
<accession>A0A495SLB2</accession>
<sequence>MDEKVYILSLTKEQLDSLPYDVLKWECCCKNCNRGTTVRDYGLSPLFFLNRNSKRAHKNTPKYWMDTSSIIWLCGKHYAIMRRCGFDYILKKYFDHHKAPSGIIKKVNQGIEKIHP</sequence>
<comment type="caution">
    <text evidence="1">The sequence shown here is derived from an EMBL/GenBank/DDBJ whole genome shotgun (WGS) entry which is preliminary data.</text>
</comment>
<gene>
    <name evidence="1" type="ORF">BCF58_0303</name>
</gene>
<dbReference type="OrthoDB" id="1452918at2"/>
<evidence type="ECO:0000313" key="1">
    <source>
        <dbReference type="EMBL" id="RKT01089.1"/>
    </source>
</evidence>
<dbReference type="RefSeq" id="WP_121460032.1">
    <property type="nucleotide sequence ID" value="NZ_RBXB01000001.1"/>
</dbReference>
<evidence type="ECO:0000313" key="2">
    <source>
        <dbReference type="Proteomes" id="UP000272428"/>
    </source>
</evidence>
<dbReference type="EMBL" id="RBXB01000001">
    <property type="protein sequence ID" value="RKT01089.1"/>
    <property type="molecule type" value="Genomic_DNA"/>
</dbReference>
<keyword evidence="2" id="KW-1185">Reference proteome</keyword>
<dbReference type="AlphaFoldDB" id="A0A495SLB2"/>
<proteinExistence type="predicted"/>
<name>A0A495SLB2_9FLAO</name>
<protein>
    <submittedName>
        <fullName evidence="1">Uncharacterized protein</fullName>
    </submittedName>
</protein>
<dbReference type="Proteomes" id="UP000272428">
    <property type="component" value="Unassembled WGS sequence"/>
</dbReference>